<evidence type="ECO:0000256" key="1">
    <source>
        <dbReference type="ARBA" id="ARBA00010923"/>
    </source>
</evidence>
<sequence>KQQYLRVMFVENEKNTPEIRFKSFNDVWEQRKLGEVGETFSGLSGKKKADFGHGEARFVTYSNIFGNAISDPNNLDIIEIDNKQNQVQYGDVFFTTSSETPKEVGMSSVWLEDTNNVYLNSFCFGYRPIITFDPYYLAFMLRSPSIRKKLIFLAQGISRYNISKKKVMEIGIPTPSTKEQQKIGSFFKELDDTIELHYSKLEKLNKIKQVYLNKMFI</sequence>
<feature type="domain" description="Type I restriction modification DNA specificity" evidence="4">
    <location>
        <begin position="27"/>
        <end position="205"/>
    </location>
</feature>
<dbReference type="Gene3D" id="1.10.287.1120">
    <property type="entry name" value="Bipartite methylase S protein"/>
    <property type="match status" value="1"/>
</dbReference>
<protein>
    <submittedName>
        <fullName evidence="5">Type I restriction modification DNA specificity domain-containing protein</fullName>
    </submittedName>
</protein>
<dbReference type="InterPro" id="IPR052021">
    <property type="entry name" value="Type-I_RS_S_subunit"/>
</dbReference>
<name>A0AA94KXV3_9STAP</name>
<dbReference type="AlphaFoldDB" id="A0AA94KXV3"/>
<dbReference type="GO" id="GO:0003677">
    <property type="term" value="F:DNA binding"/>
    <property type="evidence" value="ECO:0007669"/>
    <property type="project" value="UniProtKB-KW"/>
</dbReference>
<proteinExistence type="inferred from homology"/>
<dbReference type="InterPro" id="IPR044946">
    <property type="entry name" value="Restrct_endonuc_typeI_TRD_sf"/>
</dbReference>
<dbReference type="EMBL" id="FOTB01000007">
    <property type="protein sequence ID" value="SFK97032.1"/>
    <property type="molecule type" value="Genomic_DNA"/>
</dbReference>
<dbReference type="Proteomes" id="UP000183090">
    <property type="component" value="Unassembled WGS sequence"/>
</dbReference>
<evidence type="ECO:0000313" key="5">
    <source>
        <dbReference type="EMBL" id="SFK97032.1"/>
    </source>
</evidence>
<dbReference type="PANTHER" id="PTHR30408:SF12">
    <property type="entry name" value="TYPE I RESTRICTION ENZYME MJAVIII SPECIFICITY SUBUNIT"/>
    <property type="match status" value="1"/>
</dbReference>
<dbReference type="CDD" id="cd17252">
    <property type="entry name" value="RMtype1_S_EcoKI-TRD1-CR1_like"/>
    <property type="match status" value="1"/>
</dbReference>
<keyword evidence="3" id="KW-0238">DNA-binding</keyword>
<evidence type="ECO:0000256" key="2">
    <source>
        <dbReference type="ARBA" id="ARBA00022747"/>
    </source>
</evidence>
<gene>
    <name evidence="5" type="ORF">SAMN05216235_2862</name>
</gene>
<feature type="non-terminal residue" evidence="5">
    <location>
        <position position="1"/>
    </location>
</feature>
<dbReference type="Pfam" id="PF01420">
    <property type="entry name" value="Methylase_S"/>
    <property type="match status" value="1"/>
</dbReference>
<evidence type="ECO:0000259" key="4">
    <source>
        <dbReference type="Pfam" id="PF01420"/>
    </source>
</evidence>
<dbReference type="RefSeq" id="WP_234960627.1">
    <property type="nucleotide sequence ID" value="NZ_FOTB01000007.1"/>
</dbReference>
<dbReference type="Gene3D" id="3.90.220.20">
    <property type="entry name" value="DNA methylase specificity domains"/>
    <property type="match status" value="1"/>
</dbReference>
<dbReference type="InterPro" id="IPR000055">
    <property type="entry name" value="Restrct_endonuc_typeI_TRD"/>
</dbReference>
<dbReference type="PANTHER" id="PTHR30408">
    <property type="entry name" value="TYPE-1 RESTRICTION ENZYME ECOKI SPECIFICITY PROTEIN"/>
    <property type="match status" value="1"/>
</dbReference>
<dbReference type="SUPFAM" id="SSF116734">
    <property type="entry name" value="DNA methylase specificity domain"/>
    <property type="match status" value="1"/>
</dbReference>
<evidence type="ECO:0000256" key="3">
    <source>
        <dbReference type="ARBA" id="ARBA00023125"/>
    </source>
</evidence>
<reference evidence="5 6" key="1">
    <citation type="submission" date="2016-10" db="EMBL/GenBank/DDBJ databases">
        <authorList>
            <person name="Varghese N."/>
            <person name="Submissions S."/>
        </authorList>
    </citation>
    <scope>NUCLEOTIDE SEQUENCE [LARGE SCALE GENOMIC DNA]</scope>
    <source>
        <strain evidence="5 6">CGMCC 1.6501</strain>
    </source>
</reference>
<accession>A0AA94KXV3</accession>
<comment type="caution">
    <text evidence="5">The sequence shown here is derived from an EMBL/GenBank/DDBJ whole genome shotgun (WGS) entry which is preliminary data.</text>
</comment>
<keyword evidence="2" id="KW-0680">Restriction system</keyword>
<comment type="similarity">
    <text evidence="1">Belongs to the type-I restriction system S methylase family.</text>
</comment>
<organism evidence="5 6">
    <name type="scientific">Salinicoccus halodurans</name>
    <dbReference type="NCBI Taxonomy" id="407035"/>
    <lineage>
        <taxon>Bacteria</taxon>
        <taxon>Bacillati</taxon>
        <taxon>Bacillota</taxon>
        <taxon>Bacilli</taxon>
        <taxon>Bacillales</taxon>
        <taxon>Staphylococcaceae</taxon>
        <taxon>Salinicoccus</taxon>
    </lineage>
</organism>
<dbReference type="GO" id="GO:0009307">
    <property type="term" value="P:DNA restriction-modification system"/>
    <property type="evidence" value="ECO:0007669"/>
    <property type="project" value="UniProtKB-KW"/>
</dbReference>
<evidence type="ECO:0000313" key="6">
    <source>
        <dbReference type="Proteomes" id="UP000183090"/>
    </source>
</evidence>